<dbReference type="Pfam" id="PF00293">
    <property type="entry name" value="NUDIX"/>
    <property type="match status" value="1"/>
</dbReference>
<evidence type="ECO:0000259" key="20">
    <source>
        <dbReference type="PROSITE" id="PS51462"/>
    </source>
</evidence>
<evidence type="ECO:0000256" key="15">
    <source>
        <dbReference type="ARBA" id="ARBA00041979"/>
    </source>
</evidence>
<comment type="cofactor">
    <cofactor evidence="1 18">
        <name>Mg(2+)</name>
        <dbReference type="ChEBI" id="CHEBI:18420"/>
    </cofactor>
</comment>
<evidence type="ECO:0000256" key="17">
    <source>
        <dbReference type="PIRSR" id="PIRSR603561-1"/>
    </source>
</evidence>
<evidence type="ECO:0000256" key="13">
    <source>
        <dbReference type="ARBA" id="ARBA00040794"/>
    </source>
</evidence>
<organism evidence="21 22">
    <name type="scientific">Acidihalobacter aeolianus</name>
    <dbReference type="NCBI Taxonomy" id="2792603"/>
    <lineage>
        <taxon>Bacteria</taxon>
        <taxon>Pseudomonadati</taxon>
        <taxon>Pseudomonadota</taxon>
        <taxon>Gammaproteobacteria</taxon>
        <taxon>Chromatiales</taxon>
        <taxon>Ectothiorhodospiraceae</taxon>
        <taxon>Acidihalobacter</taxon>
    </lineage>
</organism>
<feature type="binding site" evidence="18">
    <location>
        <position position="58"/>
    </location>
    <ligand>
        <name>Mg(2+)</name>
        <dbReference type="ChEBI" id="CHEBI:18420"/>
    </ligand>
</feature>
<keyword evidence="5 18" id="KW-0479">Metal-binding</keyword>
<evidence type="ECO:0000256" key="7">
    <source>
        <dbReference type="ARBA" id="ARBA00022801"/>
    </source>
</evidence>
<evidence type="ECO:0000256" key="4">
    <source>
        <dbReference type="ARBA" id="ARBA00022705"/>
    </source>
</evidence>
<evidence type="ECO:0000256" key="16">
    <source>
        <dbReference type="ARBA" id="ARBA00042798"/>
    </source>
</evidence>
<accession>A0A1D8KAE0</accession>
<dbReference type="PRINTS" id="PR00502">
    <property type="entry name" value="NUDIXFAMILY"/>
</dbReference>
<keyword evidence="4" id="KW-0235">DNA replication</keyword>
<dbReference type="PROSITE" id="PS51462">
    <property type="entry name" value="NUDIX"/>
    <property type="match status" value="1"/>
</dbReference>
<evidence type="ECO:0000256" key="5">
    <source>
        <dbReference type="ARBA" id="ARBA00022723"/>
    </source>
</evidence>
<dbReference type="GO" id="GO:0006260">
    <property type="term" value="P:DNA replication"/>
    <property type="evidence" value="ECO:0007669"/>
    <property type="project" value="UniProtKB-KW"/>
</dbReference>
<dbReference type="InterPro" id="IPR020084">
    <property type="entry name" value="NUDIX_hydrolase_CS"/>
</dbReference>
<dbReference type="SUPFAM" id="SSF55811">
    <property type="entry name" value="Nudix"/>
    <property type="match status" value="1"/>
</dbReference>
<evidence type="ECO:0000256" key="11">
    <source>
        <dbReference type="ARBA" id="ARBA00036904"/>
    </source>
</evidence>
<dbReference type="GO" id="GO:0046872">
    <property type="term" value="F:metal ion binding"/>
    <property type="evidence" value="ECO:0007669"/>
    <property type="project" value="UniProtKB-KW"/>
</dbReference>
<dbReference type="GO" id="GO:0008413">
    <property type="term" value="F:8-oxo-7,8-dihydroguanosine triphosphate pyrophosphatase activity"/>
    <property type="evidence" value="ECO:0007669"/>
    <property type="project" value="InterPro"/>
</dbReference>
<evidence type="ECO:0000313" key="22">
    <source>
        <dbReference type="Proteomes" id="UP000095342"/>
    </source>
</evidence>
<dbReference type="CDD" id="cd00564">
    <property type="entry name" value="TMP_TenI"/>
    <property type="match status" value="1"/>
</dbReference>
<feature type="binding site" evidence="17">
    <location>
        <begin position="35"/>
        <end position="38"/>
    </location>
    <ligand>
        <name>8-oxo-dGTP</name>
        <dbReference type="ChEBI" id="CHEBI:77896"/>
    </ligand>
</feature>
<dbReference type="GO" id="GO:0044715">
    <property type="term" value="F:8-oxo-dGDP phosphatase activity"/>
    <property type="evidence" value="ECO:0007669"/>
    <property type="project" value="TreeGrafter"/>
</dbReference>
<dbReference type="InterPro" id="IPR003561">
    <property type="entry name" value="Mutator_MutT"/>
</dbReference>
<dbReference type="InterPro" id="IPR020476">
    <property type="entry name" value="Nudix_hydrolase"/>
</dbReference>
<evidence type="ECO:0000256" key="9">
    <source>
        <dbReference type="ARBA" id="ARBA00023204"/>
    </source>
</evidence>
<dbReference type="RefSeq" id="WP_070073436.1">
    <property type="nucleotide sequence ID" value="NZ_CP017448.1"/>
</dbReference>
<feature type="binding site" evidence="18">
    <location>
        <position position="38"/>
    </location>
    <ligand>
        <name>Mg(2+)</name>
        <dbReference type="ChEBI" id="CHEBI:18420"/>
    </ligand>
</feature>
<keyword evidence="8 18" id="KW-0460">Magnesium</keyword>
<evidence type="ECO:0000256" key="12">
    <source>
        <dbReference type="ARBA" id="ARBA00038905"/>
    </source>
</evidence>
<dbReference type="GO" id="GO:0009228">
    <property type="term" value="P:thiamine biosynthetic process"/>
    <property type="evidence" value="ECO:0007669"/>
    <property type="project" value="UniProtKB-KW"/>
</dbReference>
<comment type="catalytic activity">
    <reaction evidence="10">
        <text>8-oxo-dGTP + H2O = 8-oxo-dGMP + diphosphate + H(+)</text>
        <dbReference type="Rhea" id="RHEA:31575"/>
        <dbReference type="ChEBI" id="CHEBI:15377"/>
        <dbReference type="ChEBI" id="CHEBI:15378"/>
        <dbReference type="ChEBI" id="CHEBI:33019"/>
        <dbReference type="ChEBI" id="CHEBI:63224"/>
        <dbReference type="ChEBI" id="CHEBI:77896"/>
        <dbReference type="EC" id="3.6.1.55"/>
    </reaction>
</comment>
<evidence type="ECO:0000256" key="1">
    <source>
        <dbReference type="ARBA" id="ARBA00001946"/>
    </source>
</evidence>
<dbReference type="Pfam" id="PF02581">
    <property type="entry name" value="TMP-TENI"/>
    <property type="match status" value="1"/>
</dbReference>
<keyword evidence="7 19" id="KW-0378">Hydrolase</keyword>
<dbReference type="Proteomes" id="UP000095342">
    <property type="component" value="Chromosome"/>
</dbReference>
<name>A0A1D8KAE0_9GAMM</name>
<evidence type="ECO:0000256" key="6">
    <source>
        <dbReference type="ARBA" id="ARBA00022763"/>
    </source>
</evidence>
<feature type="binding site" evidence="17">
    <location>
        <position position="120"/>
    </location>
    <ligand>
        <name>8-oxo-dGTP</name>
        <dbReference type="ChEBI" id="CHEBI:77896"/>
    </ligand>
</feature>
<dbReference type="CDD" id="cd03425">
    <property type="entry name" value="NUDIX_MutT_NudA_like"/>
    <property type="match status" value="1"/>
</dbReference>
<dbReference type="NCBIfam" id="TIGR00586">
    <property type="entry name" value="mutt"/>
    <property type="match status" value="1"/>
</dbReference>
<dbReference type="InterPro" id="IPR000086">
    <property type="entry name" value="NUDIX_hydrolase_dom"/>
</dbReference>
<dbReference type="EC" id="3.6.1.55" evidence="12"/>
<dbReference type="Gene3D" id="3.90.79.10">
    <property type="entry name" value="Nucleoside Triphosphate Pyrophosphohydrolase"/>
    <property type="match status" value="1"/>
</dbReference>
<evidence type="ECO:0000256" key="19">
    <source>
        <dbReference type="RuleBase" id="RU003476"/>
    </source>
</evidence>
<dbReference type="PANTHER" id="PTHR47707">
    <property type="entry name" value="8-OXO-DGTP DIPHOSPHATASE"/>
    <property type="match status" value="1"/>
</dbReference>
<evidence type="ECO:0000256" key="3">
    <source>
        <dbReference type="ARBA" id="ARBA00022457"/>
    </source>
</evidence>
<keyword evidence="9" id="KW-0234">DNA repair</keyword>
<dbReference type="EMBL" id="CP017448">
    <property type="protein sequence ID" value="AOV17906.1"/>
    <property type="molecule type" value="Genomic_DNA"/>
</dbReference>
<keyword evidence="22" id="KW-1185">Reference proteome</keyword>
<sequence>MDGCLEVAVGVVVNGAGRCLLTRRHAGKDHAGCWEFPGGKLEPGETPREALLRELTEELGIQVESCRPLIVIPYDYPARSVRLHTYCVTAYTGTPEGREGQPLGWFDAAELRQLQLPAANRGIVNALRLPDRYLITPEPVEHGDDDAFVERLSSLLDGGYRLVQLRAKKLSQTSLRRLAERVVRLCREHEAMCLVNGSVDLAREVGADGVHLSADALRLLQEFGRPHDLWVAASCHDRQEIALASALQVDLAVCSPVRHTGSHPEAIPIGWDGFAELCAAASFPVYALGGMTNDDVDLAQQCGGQGVAAISGLWGGRRG</sequence>
<dbReference type="GO" id="GO:0044716">
    <property type="term" value="F:8-oxo-GDP phosphatase activity"/>
    <property type="evidence" value="ECO:0007669"/>
    <property type="project" value="TreeGrafter"/>
</dbReference>
<dbReference type="InterPro" id="IPR047127">
    <property type="entry name" value="MutT-like"/>
</dbReference>
<evidence type="ECO:0000256" key="8">
    <source>
        <dbReference type="ARBA" id="ARBA00022842"/>
    </source>
</evidence>
<dbReference type="GO" id="GO:0035539">
    <property type="term" value="F:8-oxo-7,8-dihydrodeoxyguanosine triphosphate pyrophosphatase activity"/>
    <property type="evidence" value="ECO:0007669"/>
    <property type="project" value="UniProtKB-EC"/>
</dbReference>
<dbReference type="PANTHER" id="PTHR47707:SF1">
    <property type="entry name" value="NUDIX HYDROLASE FAMILY PROTEIN"/>
    <property type="match status" value="1"/>
</dbReference>
<dbReference type="NCBIfam" id="NF006530">
    <property type="entry name" value="PRK08999.1"/>
    <property type="match status" value="1"/>
</dbReference>
<keyword evidence="6" id="KW-0227">DNA damage</keyword>
<dbReference type="InterPro" id="IPR013785">
    <property type="entry name" value="Aldolase_TIM"/>
</dbReference>
<dbReference type="GO" id="GO:0006281">
    <property type="term" value="P:DNA repair"/>
    <property type="evidence" value="ECO:0007669"/>
    <property type="project" value="UniProtKB-KW"/>
</dbReference>
<dbReference type="InterPro" id="IPR036206">
    <property type="entry name" value="ThiamineP_synth_sf"/>
</dbReference>
<dbReference type="InterPro" id="IPR015797">
    <property type="entry name" value="NUDIX_hydrolase-like_dom_sf"/>
</dbReference>
<dbReference type="PROSITE" id="PS00893">
    <property type="entry name" value="NUDIX_BOX"/>
    <property type="match status" value="1"/>
</dbReference>
<evidence type="ECO:0000256" key="10">
    <source>
        <dbReference type="ARBA" id="ARBA00035861"/>
    </source>
</evidence>
<evidence type="ECO:0000256" key="14">
    <source>
        <dbReference type="ARBA" id="ARBA00041592"/>
    </source>
</evidence>
<protein>
    <recommendedName>
        <fullName evidence="13">8-oxo-dGTP diphosphatase</fullName>
        <ecNumber evidence="12">3.6.1.55</ecNumber>
    </recommendedName>
    <alternativeName>
        <fullName evidence="16">7,8-dihydro-8-oxoguanine-triphosphatase</fullName>
    </alternativeName>
    <alternativeName>
        <fullName evidence="15">Mutator protein MutT</fullName>
    </alternativeName>
    <alternativeName>
        <fullName evidence="14">dGTP pyrophosphohydrolase</fullName>
    </alternativeName>
</protein>
<dbReference type="KEGG" id="aaeo:BJI67_13310"/>
<feature type="binding site" evidence="17">
    <location>
        <position position="24"/>
    </location>
    <ligand>
        <name>8-oxo-dGTP</name>
        <dbReference type="ChEBI" id="CHEBI:77896"/>
    </ligand>
</feature>
<evidence type="ECO:0000313" key="21">
    <source>
        <dbReference type="EMBL" id="AOV17906.1"/>
    </source>
</evidence>
<dbReference type="InterPro" id="IPR022998">
    <property type="entry name" value="ThiamineP_synth_TenI"/>
</dbReference>
<comment type="catalytic activity">
    <reaction evidence="11">
        <text>8-oxo-GTP + H2O = 8-oxo-GMP + diphosphate + H(+)</text>
        <dbReference type="Rhea" id="RHEA:67616"/>
        <dbReference type="ChEBI" id="CHEBI:15377"/>
        <dbReference type="ChEBI" id="CHEBI:15378"/>
        <dbReference type="ChEBI" id="CHEBI:33019"/>
        <dbReference type="ChEBI" id="CHEBI:143553"/>
        <dbReference type="ChEBI" id="CHEBI:145694"/>
    </reaction>
</comment>
<proteinExistence type="inferred from homology"/>
<keyword evidence="3" id="KW-0515">Mutator protein</keyword>
<dbReference type="Gene3D" id="3.20.20.70">
    <property type="entry name" value="Aldolase class I"/>
    <property type="match status" value="1"/>
</dbReference>
<feature type="domain" description="Nudix hydrolase" evidence="20">
    <location>
        <begin position="4"/>
        <end position="131"/>
    </location>
</feature>
<dbReference type="AlphaFoldDB" id="A0A1D8KAE0"/>
<reference evidence="21 22" key="1">
    <citation type="submission" date="2016-09" db="EMBL/GenBank/DDBJ databases">
        <title>Acidihalobacter prosperus V6 (DSM14174).</title>
        <authorList>
            <person name="Khaleque H.N."/>
            <person name="Ramsay J.P."/>
            <person name="Murphy R.J.T."/>
            <person name="Kaksonen A.H."/>
            <person name="Boxall N.J."/>
            <person name="Watkin E.L.J."/>
        </authorList>
    </citation>
    <scope>NUCLEOTIDE SEQUENCE [LARGE SCALE GENOMIC DNA]</scope>
    <source>
        <strain evidence="21 22">V6</strain>
    </source>
</reference>
<evidence type="ECO:0000256" key="2">
    <source>
        <dbReference type="ARBA" id="ARBA00005582"/>
    </source>
</evidence>
<comment type="similarity">
    <text evidence="2 19">Belongs to the Nudix hydrolase family.</text>
</comment>
<gene>
    <name evidence="21" type="ORF">BJI67_13310</name>
</gene>
<dbReference type="SUPFAM" id="SSF51391">
    <property type="entry name" value="Thiamin phosphate synthase"/>
    <property type="match status" value="1"/>
</dbReference>
<evidence type="ECO:0000256" key="18">
    <source>
        <dbReference type="PIRSR" id="PIRSR603561-2"/>
    </source>
</evidence>